<keyword evidence="1" id="KW-0812">Transmembrane</keyword>
<evidence type="ECO:0000313" key="2">
    <source>
        <dbReference type="EMBL" id="EPR79659.1"/>
    </source>
</evidence>
<keyword evidence="1" id="KW-1133">Transmembrane helix</keyword>
<dbReference type="VEuPathDB" id="MicrosporidiaDB:SLOPH_695"/>
<sequence>MEVQASNQTLDILEIDNYIDNNQFFSYYIFCTLAIMLGSFYKTWFFYYGIIPMLSINLLGFSPLDKNTPTLYINLAYLIGLTKPLMDYMQKK</sequence>
<keyword evidence="3" id="KW-1185">Reference proteome</keyword>
<accession>S7XKU0</accession>
<dbReference type="AlphaFoldDB" id="S7XKU0"/>
<dbReference type="Proteomes" id="UP000014978">
    <property type="component" value="Unassembled WGS sequence"/>
</dbReference>
<keyword evidence="1" id="KW-0472">Membrane</keyword>
<gene>
    <name evidence="2" type="ORF">SLOPH_695</name>
</gene>
<protein>
    <submittedName>
        <fullName evidence="2">Uncharacterized protein</fullName>
    </submittedName>
</protein>
<reference evidence="3" key="1">
    <citation type="journal article" date="2013" name="PLoS Genet.">
        <title>The genome of Spraguea lophii and the basis of host-microsporidian interactions.</title>
        <authorList>
            <person name="Campbell S.E."/>
            <person name="Williams T.A."/>
            <person name="Yousuf A."/>
            <person name="Soanes D.M."/>
            <person name="Paszkiewicz K.H."/>
            <person name="Williams B.A.P."/>
        </authorList>
    </citation>
    <scope>NUCLEOTIDE SEQUENCE [LARGE SCALE GENOMIC DNA]</scope>
    <source>
        <strain evidence="3">42_110</strain>
    </source>
</reference>
<evidence type="ECO:0000256" key="1">
    <source>
        <dbReference type="SAM" id="Phobius"/>
    </source>
</evidence>
<feature type="transmembrane region" description="Helical" evidence="1">
    <location>
        <begin position="46"/>
        <end position="64"/>
    </location>
</feature>
<evidence type="ECO:0000313" key="3">
    <source>
        <dbReference type="Proteomes" id="UP000014978"/>
    </source>
</evidence>
<proteinExistence type="predicted"/>
<name>S7XKU0_SPRLO</name>
<dbReference type="InParanoid" id="S7XKU0"/>
<dbReference type="EMBL" id="ATCN01000167">
    <property type="protein sequence ID" value="EPR79659.1"/>
    <property type="molecule type" value="Genomic_DNA"/>
</dbReference>
<dbReference type="HOGENOM" id="CLU_2414732_0_0_1"/>
<organism evidence="2 3">
    <name type="scientific">Spraguea lophii (strain 42_110)</name>
    <name type="common">Microsporidian parasite</name>
    <dbReference type="NCBI Taxonomy" id="1358809"/>
    <lineage>
        <taxon>Eukaryota</taxon>
        <taxon>Fungi</taxon>
        <taxon>Fungi incertae sedis</taxon>
        <taxon>Microsporidia</taxon>
        <taxon>Spragueidae</taxon>
        <taxon>Spraguea</taxon>
    </lineage>
</organism>
<feature type="transmembrane region" description="Helical" evidence="1">
    <location>
        <begin position="24"/>
        <end position="41"/>
    </location>
</feature>
<comment type="caution">
    <text evidence="2">The sequence shown here is derived from an EMBL/GenBank/DDBJ whole genome shotgun (WGS) entry which is preliminary data.</text>
</comment>